<accession>A0A3B4USZ5</accession>
<feature type="signal peptide" evidence="1">
    <location>
        <begin position="1"/>
        <end position="21"/>
    </location>
</feature>
<reference evidence="2" key="1">
    <citation type="submission" date="2025-08" db="UniProtKB">
        <authorList>
            <consortium name="Ensembl"/>
        </authorList>
    </citation>
    <scope>IDENTIFICATION</scope>
</reference>
<dbReference type="GeneID" id="111226847"/>
<dbReference type="PANTHER" id="PTHR10511">
    <property type="entry name" value="GRANULOCYTE COLONY-STIMULATING FACTOR"/>
    <property type="match status" value="1"/>
</dbReference>
<dbReference type="InterPro" id="IPR040117">
    <property type="entry name" value="GCSF/MGF"/>
</dbReference>
<dbReference type="GO" id="GO:0005125">
    <property type="term" value="F:cytokine activity"/>
    <property type="evidence" value="ECO:0007669"/>
    <property type="project" value="InterPro"/>
</dbReference>
<dbReference type="KEGG" id="sdu:111226847"/>
<evidence type="ECO:0000313" key="3">
    <source>
        <dbReference type="Proteomes" id="UP000261420"/>
    </source>
</evidence>
<proteinExistence type="predicted"/>
<keyword evidence="1" id="KW-0732">Signal</keyword>
<dbReference type="Gene3D" id="1.20.1250.10">
    <property type="match status" value="1"/>
</dbReference>
<evidence type="ECO:0000313" key="2">
    <source>
        <dbReference type="Ensembl" id="ENSSDUP00000021544.1"/>
    </source>
</evidence>
<keyword evidence="3" id="KW-1185">Reference proteome</keyword>
<feature type="chain" id="PRO_5017407695" evidence="1">
    <location>
        <begin position="22"/>
        <end position="201"/>
    </location>
</feature>
<dbReference type="AlphaFoldDB" id="A0A3B4USZ5"/>
<dbReference type="PANTHER" id="PTHR10511:SF2">
    <property type="entry name" value="GRANULOCYTE COLONY-STIMULATING FACTOR"/>
    <property type="match status" value="1"/>
</dbReference>
<dbReference type="Proteomes" id="UP000261420">
    <property type="component" value="Unplaced"/>
</dbReference>
<dbReference type="OMA" id="LTHITKM"/>
<dbReference type="GO" id="GO:0045639">
    <property type="term" value="P:positive regulation of myeloid cell differentiation"/>
    <property type="evidence" value="ECO:0007669"/>
    <property type="project" value="InterPro"/>
</dbReference>
<dbReference type="RefSeq" id="XP_022607865.1">
    <property type="nucleotide sequence ID" value="XM_022752144.1"/>
</dbReference>
<name>A0A3B4USZ5_SERDU</name>
<organism evidence="2 3">
    <name type="scientific">Seriola dumerili</name>
    <name type="common">Greater amberjack</name>
    <name type="synonym">Caranx dumerili</name>
    <dbReference type="NCBI Taxonomy" id="41447"/>
    <lineage>
        <taxon>Eukaryota</taxon>
        <taxon>Metazoa</taxon>
        <taxon>Chordata</taxon>
        <taxon>Craniata</taxon>
        <taxon>Vertebrata</taxon>
        <taxon>Euteleostomi</taxon>
        <taxon>Actinopterygii</taxon>
        <taxon>Neopterygii</taxon>
        <taxon>Teleostei</taxon>
        <taxon>Neoteleostei</taxon>
        <taxon>Acanthomorphata</taxon>
        <taxon>Carangaria</taxon>
        <taxon>Carangiformes</taxon>
        <taxon>Carangidae</taxon>
        <taxon>Seriola</taxon>
    </lineage>
</organism>
<sequence>MNTPTAVALLHCFLFAVLVRSAPAPLPAFRETAERAKTLVEKILRDLPDVHAATINTEGLTLDPSTQTANLQMMVTSLGIPAGPVIKPLSERFTLDMCVSRMLAGGRLYQGLLGILSERLSGLTDMRADLRDLLTHLRKMKEAAQLADDGLDQNPSLDLSTRLRGNYEVQVAVHLTLTQLRSFCHDLIRSLRAIARTSGTR</sequence>
<dbReference type="GeneTree" id="ENSGT00390000017328"/>
<evidence type="ECO:0000256" key="1">
    <source>
        <dbReference type="SAM" id="SignalP"/>
    </source>
</evidence>
<dbReference type="InterPro" id="IPR009079">
    <property type="entry name" value="4_helix_cytokine-like_core"/>
</dbReference>
<protein>
    <submittedName>
        <fullName evidence="2">Uncharacterized LOC111226847</fullName>
    </submittedName>
</protein>
<dbReference type="SUPFAM" id="SSF47266">
    <property type="entry name" value="4-helical cytokines"/>
    <property type="match status" value="1"/>
</dbReference>
<reference evidence="2" key="2">
    <citation type="submission" date="2025-09" db="UniProtKB">
        <authorList>
            <consortium name="Ensembl"/>
        </authorList>
    </citation>
    <scope>IDENTIFICATION</scope>
</reference>
<dbReference type="Ensembl" id="ENSSDUT00000021938.1">
    <property type="protein sequence ID" value="ENSSDUP00000021544.1"/>
    <property type="gene ID" value="ENSSDUG00000015675.1"/>
</dbReference>